<evidence type="ECO:0000256" key="1">
    <source>
        <dbReference type="ARBA" id="ARBA00023015"/>
    </source>
</evidence>
<dbReference type="InterPro" id="IPR001387">
    <property type="entry name" value="Cro/C1-type_HTH"/>
</dbReference>
<dbReference type="AlphaFoldDB" id="A0A9D2P9L5"/>
<evidence type="ECO:0000313" key="6">
    <source>
        <dbReference type="Proteomes" id="UP000823883"/>
    </source>
</evidence>
<dbReference type="EMBL" id="DWWL01000007">
    <property type="protein sequence ID" value="HJC46660.1"/>
    <property type="molecule type" value="Genomic_DNA"/>
</dbReference>
<keyword evidence="3" id="KW-0804">Transcription</keyword>
<dbReference type="PANTHER" id="PTHR46797:SF23">
    <property type="entry name" value="HTH-TYPE TRANSCRIPTIONAL REGULATOR SUTR"/>
    <property type="match status" value="1"/>
</dbReference>
<evidence type="ECO:0000259" key="4">
    <source>
        <dbReference type="PROSITE" id="PS50943"/>
    </source>
</evidence>
<accession>A0A9D2P9L5</accession>
<dbReference type="SUPFAM" id="SSF51182">
    <property type="entry name" value="RmlC-like cupins"/>
    <property type="match status" value="1"/>
</dbReference>
<gene>
    <name evidence="5" type="ORF">IAA04_01255</name>
</gene>
<dbReference type="Proteomes" id="UP000823883">
    <property type="component" value="Unassembled WGS sequence"/>
</dbReference>
<reference evidence="5" key="2">
    <citation type="submission" date="2021-04" db="EMBL/GenBank/DDBJ databases">
        <authorList>
            <person name="Gilroy R."/>
        </authorList>
    </citation>
    <scope>NUCLEOTIDE SEQUENCE</scope>
    <source>
        <strain evidence="5">CHK183-5548</strain>
    </source>
</reference>
<dbReference type="CDD" id="cd00093">
    <property type="entry name" value="HTH_XRE"/>
    <property type="match status" value="1"/>
</dbReference>
<sequence>MDAINQLVAKNLKKLRMERGLSQDDLARVSGISKSMLVQIERGTANPSLSTLQKLVNGMQVPFDALLRRPETHYKLVRLSEVEPILGGDGKIKNYTLFPDDENRHFSVYRIEAVPGAFWQAAPHMKKTIEFITVFGGALELTIEGDGQTSVFRLAEGDSIRFQADLEHSYRNISGETLIFHNILFVSGKIF</sequence>
<reference evidence="5" key="1">
    <citation type="journal article" date="2021" name="PeerJ">
        <title>Extensive microbial diversity within the chicken gut microbiome revealed by metagenomics and culture.</title>
        <authorList>
            <person name="Gilroy R."/>
            <person name="Ravi A."/>
            <person name="Getino M."/>
            <person name="Pursley I."/>
            <person name="Horton D.L."/>
            <person name="Alikhan N.F."/>
            <person name="Baker D."/>
            <person name="Gharbi K."/>
            <person name="Hall N."/>
            <person name="Watson M."/>
            <person name="Adriaenssens E.M."/>
            <person name="Foster-Nyarko E."/>
            <person name="Jarju S."/>
            <person name="Secka A."/>
            <person name="Antonio M."/>
            <person name="Oren A."/>
            <person name="Chaudhuri R.R."/>
            <person name="La Ragione R."/>
            <person name="Hildebrand F."/>
            <person name="Pallen M.J."/>
        </authorList>
    </citation>
    <scope>NUCLEOTIDE SEQUENCE</scope>
    <source>
        <strain evidence="5">CHK183-5548</strain>
    </source>
</reference>
<protein>
    <submittedName>
        <fullName evidence="5">XRE family transcriptional regulator</fullName>
    </submittedName>
</protein>
<comment type="caution">
    <text evidence="5">The sequence shown here is derived from an EMBL/GenBank/DDBJ whole genome shotgun (WGS) entry which is preliminary data.</text>
</comment>
<evidence type="ECO:0000256" key="2">
    <source>
        <dbReference type="ARBA" id="ARBA00023125"/>
    </source>
</evidence>
<dbReference type="SMART" id="SM00530">
    <property type="entry name" value="HTH_XRE"/>
    <property type="match status" value="1"/>
</dbReference>
<dbReference type="PROSITE" id="PS50943">
    <property type="entry name" value="HTH_CROC1"/>
    <property type="match status" value="1"/>
</dbReference>
<dbReference type="Gene3D" id="2.60.120.10">
    <property type="entry name" value="Jelly Rolls"/>
    <property type="match status" value="1"/>
</dbReference>
<dbReference type="GO" id="GO:0005829">
    <property type="term" value="C:cytosol"/>
    <property type="evidence" value="ECO:0007669"/>
    <property type="project" value="TreeGrafter"/>
</dbReference>
<dbReference type="InterPro" id="IPR050807">
    <property type="entry name" value="TransReg_Diox_bact_type"/>
</dbReference>
<dbReference type="CDD" id="cd02209">
    <property type="entry name" value="cupin_XRE_C"/>
    <property type="match status" value="1"/>
</dbReference>
<dbReference type="SUPFAM" id="SSF47413">
    <property type="entry name" value="lambda repressor-like DNA-binding domains"/>
    <property type="match status" value="1"/>
</dbReference>
<proteinExistence type="predicted"/>
<evidence type="ECO:0000256" key="3">
    <source>
        <dbReference type="ARBA" id="ARBA00023163"/>
    </source>
</evidence>
<dbReference type="InterPro" id="IPR011051">
    <property type="entry name" value="RmlC_Cupin_sf"/>
</dbReference>
<dbReference type="Pfam" id="PF07883">
    <property type="entry name" value="Cupin_2"/>
    <property type="match status" value="1"/>
</dbReference>
<dbReference type="InterPro" id="IPR013096">
    <property type="entry name" value="Cupin_2"/>
</dbReference>
<dbReference type="InterPro" id="IPR010982">
    <property type="entry name" value="Lambda_DNA-bd_dom_sf"/>
</dbReference>
<keyword evidence="1" id="KW-0805">Transcription regulation</keyword>
<dbReference type="Pfam" id="PF01381">
    <property type="entry name" value="HTH_3"/>
    <property type="match status" value="1"/>
</dbReference>
<keyword evidence="2" id="KW-0238">DNA-binding</keyword>
<dbReference type="GO" id="GO:0003700">
    <property type="term" value="F:DNA-binding transcription factor activity"/>
    <property type="evidence" value="ECO:0007669"/>
    <property type="project" value="TreeGrafter"/>
</dbReference>
<name>A0A9D2P9L5_9FIRM</name>
<dbReference type="InterPro" id="IPR014710">
    <property type="entry name" value="RmlC-like_jellyroll"/>
</dbReference>
<dbReference type="PANTHER" id="PTHR46797">
    <property type="entry name" value="HTH-TYPE TRANSCRIPTIONAL REGULATOR"/>
    <property type="match status" value="1"/>
</dbReference>
<evidence type="ECO:0000313" key="5">
    <source>
        <dbReference type="EMBL" id="HJC46660.1"/>
    </source>
</evidence>
<dbReference type="GO" id="GO:0003677">
    <property type="term" value="F:DNA binding"/>
    <property type="evidence" value="ECO:0007669"/>
    <property type="project" value="UniProtKB-KW"/>
</dbReference>
<dbReference type="Gene3D" id="1.10.260.40">
    <property type="entry name" value="lambda repressor-like DNA-binding domains"/>
    <property type="match status" value="1"/>
</dbReference>
<feature type="domain" description="HTH cro/C1-type" evidence="4">
    <location>
        <begin position="12"/>
        <end position="66"/>
    </location>
</feature>
<organism evidence="5 6">
    <name type="scientific">Candidatus Lachnoclostridium pullistercoris</name>
    <dbReference type="NCBI Taxonomy" id="2838632"/>
    <lineage>
        <taxon>Bacteria</taxon>
        <taxon>Bacillati</taxon>
        <taxon>Bacillota</taxon>
        <taxon>Clostridia</taxon>
        <taxon>Lachnospirales</taxon>
        <taxon>Lachnospiraceae</taxon>
    </lineage>
</organism>